<protein>
    <submittedName>
        <fullName evidence="3">Uncharacterized protein</fullName>
    </submittedName>
</protein>
<reference evidence="3 4" key="1">
    <citation type="journal article" date="2016" name="Mol. Biol. Evol.">
        <title>Comparative Genomics of Early-Diverging Mushroom-Forming Fungi Provides Insights into the Origins of Lignocellulose Decay Capabilities.</title>
        <authorList>
            <person name="Nagy L.G."/>
            <person name="Riley R."/>
            <person name="Tritt A."/>
            <person name="Adam C."/>
            <person name="Daum C."/>
            <person name="Floudas D."/>
            <person name="Sun H."/>
            <person name="Yadav J.S."/>
            <person name="Pangilinan J."/>
            <person name="Larsson K.H."/>
            <person name="Matsuura K."/>
            <person name="Barry K."/>
            <person name="Labutti K."/>
            <person name="Kuo R."/>
            <person name="Ohm R.A."/>
            <person name="Bhattacharya S.S."/>
            <person name="Shirouzu T."/>
            <person name="Yoshinaga Y."/>
            <person name="Martin F.M."/>
            <person name="Grigoriev I.V."/>
            <person name="Hibbett D.S."/>
        </authorList>
    </citation>
    <scope>NUCLEOTIDE SEQUENCE [LARGE SCALE GENOMIC DNA]</scope>
    <source>
        <strain evidence="3 4">HHB12029</strain>
    </source>
</reference>
<evidence type="ECO:0000313" key="4">
    <source>
        <dbReference type="Proteomes" id="UP000077266"/>
    </source>
</evidence>
<feature type="compositionally biased region" description="Low complexity" evidence="1">
    <location>
        <begin position="63"/>
        <end position="73"/>
    </location>
</feature>
<keyword evidence="2" id="KW-1133">Transmembrane helix</keyword>
<feature type="compositionally biased region" description="Low complexity" evidence="1">
    <location>
        <begin position="172"/>
        <end position="188"/>
    </location>
</feature>
<feature type="compositionally biased region" description="Pro residues" evidence="1">
    <location>
        <begin position="232"/>
        <end position="249"/>
    </location>
</feature>
<feature type="region of interest" description="Disordered" evidence="1">
    <location>
        <begin position="497"/>
        <end position="519"/>
    </location>
</feature>
<feature type="compositionally biased region" description="Polar residues" evidence="1">
    <location>
        <begin position="286"/>
        <end position="300"/>
    </location>
</feature>
<dbReference type="OrthoDB" id="5595612at2759"/>
<keyword evidence="2" id="KW-0812">Transmembrane</keyword>
<feature type="compositionally biased region" description="Pro residues" evidence="1">
    <location>
        <begin position="200"/>
        <end position="210"/>
    </location>
</feature>
<keyword evidence="4" id="KW-1185">Reference proteome</keyword>
<feature type="region of interest" description="Disordered" evidence="1">
    <location>
        <begin position="172"/>
        <end position="260"/>
    </location>
</feature>
<dbReference type="EMBL" id="KV425978">
    <property type="protein sequence ID" value="KZV94105.1"/>
    <property type="molecule type" value="Genomic_DNA"/>
</dbReference>
<feature type="transmembrane region" description="Helical" evidence="2">
    <location>
        <begin position="597"/>
        <end position="622"/>
    </location>
</feature>
<feature type="region of interest" description="Disordered" evidence="1">
    <location>
        <begin position="1"/>
        <end position="122"/>
    </location>
</feature>
<organism evidence="3 4">
    <name type="scientific">Exidia glandulosa HHB12029</name>
    <dbReference type="NCBI Taxonomy" id="1314781"/>
    <lineage>
        <taxon>Eukaryota</taxon>
        <taxon>Fungi</taxon>
        <taxon>Dikarya</taxon>
        <taxon>Basidiomycota</taxon>
        <taxon>Agaricomycotina</taxon>
        <taxon>Agaricomycetes</taxon>
        <taxon>Auriculariales</taxon>
        <taxon>Exidiaceae</taxon>
        <taxon>Exidia</taxon>
    </lineage>
</organism>
<feature type="compositionally biased region" description="Polar residues" evidence="1">
    <location>
        <begin position="25"/>
        <end position="38"/>
    </location>
</feature>
<feature type="compositionally biased region" description="Low complexity" evidence="1">
    <location>
        <begin position="90"/>
        <end position="122"/>
    </location>
</feature>
<feature type="region of interest" description="Disordered" evidence="1">
    <location>
        <begin position="280"/>
        <end position="303"/>
    </location>
</feature>
<evidence type="ECO:0000256" key="2">
    <source>
        <dbReference type="SAM" id="Phobius"/>
    </source>
</evidence>
<keyword evidence="2" id="KW-0472">Membrane</keyword>
<dbReference type="AlphaFoldDB" id="A0A165IZN6"/>
<evidence type="ECO:0000313" key="3">
    <source>
        <dbReference type="EMBL" id="KZV94105.1"/>
    </source>
</evidence>
<feature type="region of interest" description="Disordered" evidence="1">
    <location>
        <begin position="385"/>
        <end position="427"/>
    </location>
</feature>
<evidence type="ECO:0000256" key="1">
    <source>
        <dbReference type="SAM" id="MobiDB-lite"/>
    </source>
</evidence>
<proteinExistence type="predicted"/>
<name>A0A165IZN6_EXIGL</name>
<accession>A0A165IZN6</accession>
<gene>
    <name evidence="3" type="ORF">EXIGLDRAFT_767400</name>
</gene>
<dbReference type="Proteomes" id="UP000077266">
    <property type="component" value="Unassembled WGS sequence"/>
</dbReference>
<dbReference type="InParanoid" id="A0A165IZN6"/>
<feature type="compositionally biased region" description="Pro residues" evidence="1">
    <location>
        <begin position="390"/>
        <end position="406"/>
    </location>
</feature>
<sequence>MSQPAESRRSSAASQATWRGAPPSLNRSDSGTSSTANFRFSYFPAPPTSTLFPDAISERSERSSPASAAGSGPVPWEAGSISRPVSLRISPTHSFRSHSPSSNGSNNTNNNQNSNPNLPPTTMSAIYKDLAMFSTRSPTDAASVRSSVRSDITIEDLRARTSVITEFLSHSPLASPRATSPASRATSPNSHELFFDPTRVSPPPAPPPSPPEKRSRPRPPPLVMPPFRDRGPPPAPPPLSPLPQLPAPATPTNSGYPRQLHRFSGVSGVYEFTLSSAEARRSSSSLNTPTAGSVGATTGSHGHEHAVVTRASVLPVLGDSMTSVVPMAVAPATYRDAATALDLSRRSLPAPPNSGREELYRGAFVMSEQSLAYNSPIASTTAQSEFYDAPPMPTPAPPVPPLPVPAQPKSRPLSMQRPPSISTVRSAGAQIAASFRRFAWGRRRPGTANTMTNTNNNPDRELGLPDLAMRAEMLGDMLAEGRLPHHSVTSLPLDAVSPGPATDAAAPGHPTGARSSSLGCMRSRYGRLPQDIPPAPKSAPWHAHRPRTPKRMTLAITSTFAGVASRVNPFSDPPEHRRNASVPLQERRLLIVPRRRLVRWIIVAVVSILVILAILLGVLLTLRPDDDDTATLCEGNLTGALCNMDATCVCTSGDSCMPVAQALVPVLSAMNRNFNLAVTLPDIALTMWDLTGVHVGTCAAHANLIDVGAGLNGITFPNHTLWAQSALLYSLHRSQDLESVATMRHFIASANFTVLSSDGPVSGYSDRFGMSTLGYAFDFAAMTAVAPVTSFEDDAHPAAEQLNALPVAARDTLDNVYTFAKASATQRSVALSKYWTAELQLPESSLASFIKAMQTAPVLLPFDATFSTTSAGMEDLFASSSTLSVPPPAACYPRANFTDLQIITDFEQRAFGFPELTAANTAWNTSCIAERPVYGVLNPLHLRTPFLTTAQHPGQAVALEQPPKYRAIYHLGDILASFPFDHPRSDLTLDFIGPREFGTVDHLHHILLSYLQAMPTVKLAATAAQFIIDAASSPWSSPPPSTSALFDVAAQLPVIGVAFFGTLSPSDVSSFYSDFSSPSGSLFFGSDVGSKFRSWALDVVSAPISWANGSLSAQFVKDEKEDTTFDEVWDAAAQLIAAGPTGSDALATVVQMFSRDLYFES</sequence>
<feature type="compositionally biased region" description="Low complexity" evidence="1">
    <location>
        <begin position="1"/>
        <end position="16"/>
    </location>
</feature>